<evidence type="ECO:0000256" key="12">
    <source>
        <dbReference type="PIRNR" id="PIRNR006769"/>
    </source>
</evidence>
<dbReference type="Pfam" id="PF00383">
    <property type="entry name" value="dCMP_cyt_deam_1"/>
    <property type="match status" value="1"/>
</dbReference>
<evidence type="ECO:0000256" key="15">
    <source>
        <dbReference type="PIRSR" id="PIRSR006769-3"/>
    </source>
</evidence>
<feature type="binding site" evidence="15">
    <location>
        <position position="80"/>
    </location>
    <ligand>
        <name>Zn(2+)</name>
        <dbReference type="ChEBI" id="CHEBI:29105"/>
        <note>catalytic</note>
    </ligand>
</feature>
<dbReference type="PATRIC" id="fig|1703778.3.peg.403"/>
<evidence type="ECO:0000256" key="2">
    <source>
        <dbReference type="ARBA" id="ARBA00004882"/>
    </source>
</evidence>
<feature type="domain" description="CMP/dCMP-type deaminase" evidence="16">
    <location>
        <begin position="6"/>
        <end position="128"/>
    </location>
</feature>
<dbReference type="EMBL" id="LJVE01000056">
    <property type="protein sequence ID" value="KPL14303.1"/>
    <property type="molecule type" value="Genomic_DNA"/>
</dbReference>
<evidence type="ECO:0000259" key="16">
    <source>
        <dbReference type="PROSITE" id="PS51747"/>
    </source>
</evidence>
<dbReference type="UniPathway" id="UPA00275">
    <property type="reaction ID" value="UER00401"/>
</dbReference>
<dbReference type="GO" id="GO:0008270">
    <property type="term" value="F:zinc ion binding"/>
    <property type="evidence" value="ECO:0007669"/>
    <property type="project" value="InterPro"/>
</dbReference>
<dbReference type="SUPFAM" id="SSF53597">
    <property type="entry name" value="Dihydrofolate reductase-like"/>
    <property type="match status" value="1"/>
</dbReference>
<comment type="pathway">
    <text evidence="3 12">Cofactor biosynthesis; riboflavin biosynthesis; 5-amino-6-(D-ribitylamino)uracil from GTP: step 3/4.</text>
</comment>
<dbReference type="GO" id="GO:0008703">
    <property type="term" value="F:5-amino-6-(5-phosphoribosylamino)uracil reductase activity"/>
    <property type="evidence" value="ECO:0007669"/>
    <property type="project" value="UniProtKB-EC"/>
</dbReference>
<dbReference type="PANTHER" id="PTHR38011:SF7">
    <property type="entry name" value="2,5-DIAMINO-6-RIBOSYLAMINO-4(3H)-PYRIMIDINONE 5'-PHOSPHATE REDUCTASE"/>
    <property type="match status" value="1"/>
</dbReference>
<feature type="active site" description="Proton donor" evidence="13">
    <location>
        <position position="57"/>
    </location>
</feature>
<dbReference type="EC" id="3.5.4.26" evidence="12"/>
<dbReference type="PIRSF" id="PIRSF006769">
    <property type="entry name" value="RibD"/>
    <property type="match status" value="1"/>
</dbReference>
<dbReference type="InterPro" id="IPR016192">
    <property type="entry name" value="APOBEC/CMP_deaminase_Zn-bd"/>
</dbReference>
<name>A0A0S8JXD3_UNCW3</name>
<comment type="catalytic activity">
    <reaction evidence="12">
        <text>5-amino-6-(5-phospho-D-ribitylamino)uracil + NADP(+) = 5-amino-6-(5-phospho-D-ribosylamino)uracil + NADPH + H(+)</text>
        <dbReference type="Rhea" id="RHEA:17845"/>
        <dbReference type="ChEBI" id="CHEBI:15378"/>
        <dbReference type="ChEBI" id="CHEBI:57783"/>
        <dbReference type="ChEBI" id="CHEBI:58349"/>
        <dbReference type="ChEBI" id="CHEBI:58421"/>
        <dbReference type="ChEBI" id="CHEBI:58453"/>
        <dbReference type="EC" id="1.1.1.193"/>
    </reaction>
</comment>
<feature type="binding site" evidence="14">
    <location>
        <position position="292"/>
    </location>
    <ligand>
        <name>substrate</name>
    </ligand>
</feature>
<comment type="catalytic activity">
    <reaction evidence="12">
        <text>2,5-diamino-6-hydroxy-4-(5-phosphoribosylamino)-pyrimidine + H2O + H(+) = 5-amino-6-(5-phospho-D-ribosylamino)uracil + NH4(+)</text>
        <dbReference type="Rhea" id="RHEA:21868"/>
        <dbReference type="ChEBI" id="CHEBI:15377"/>
        <dbReference type="ChEBI" id="CHEBI:15378"/>
        <dbReference type="ChEBI" id="CHEBI:28938"/>
        <dbReference type="ChEBI" id="CHEBI:58453"/>
        <dbReference type="ChEBI" id="CHEBI:58614"/>
        <dbReference type="EC" id="3.5.4.26"/>
    </reaction>
</comment>
<dbReference type="AlphaFoldDB" id="A0A0S8JXD3"/>
<feature type="binding site" evidence="14">
    <location>
        <position position="207"/>
    </location>
    <ligand>
        <name>substrate</name>
    </ligand>
</feature>
<dbReference type="GO" id="GO:0008835">
    <property type="term" value="F:diaminohydroxyphosphoribosylaminopyrimidine deaminase activity"/>
    <property type="evidence" value="ECO:0007669"/>
    <property type="project" value="UniProtKB-EC"/>
</dbReference>
<dbReference type="SUPFAM" id="SSF53927">
    <property type="entry name" value="Cytidine deaminase-like"/>
    <property type="match status" value="1"/>
</dbReference>
<dbReference type="InterPro" id="IPR050765">
    <property type="entry name" value="Riboflavin_Biosynth_HTPR"/>
</dbReference>
<evidence type="ECO:0000256" key="6">
    <source>
        <dbReference type="ARBA" id="ARBA00022619"/>
    </source>
</evidence>
<keyword evidence="11" id="KW-0511">Multifunctional enzyme</keyword>
<comment type="cofactor">
    <cofactor evidence="12 15">
        <name>Zn(2+)</name>
        <dbReference type="ChEBI" id="CHEBI:29105"/>
    </cofactor>
    <text evidence="12 15">Binds 1 zinc ion.</text>
</comment>
<dbReference type="InterPro" id="IPR004794">
    <property type="entry name" value="Eubact_RibD"/>
</dbReference>
<dbReference type="InterPro" id="IPR016193">
    <property type="entry name" value="Cytidine_deaminase-like"/>
</dbReference>
<keyword evidence="9 12" id="KW-0521">NADP</keyword>
<evidence type="ECO:0000256" key="4">
    <source>
        <dbReference type="ARBA" id="ARBA00005259"/>
    </source>
</evidence>
<feature type="binding site" evidence="15">
    <location>
        <position position="89"/>
    </location>
    <ligand>
        <name>Zn(2+)</name>
        <dbReference type="ChEBI" id="CHEBI:29105"/>
        <note>catalytic</note>
    </ligand>
</feature>
<comment type="pathway">
    <text evidence="2 12">Cofactor biosynthesis; riboflavin biosynthesis; 5-amino-6-(D-ribitylamino)uracil from GTP: step 2/4.</text>
</comment>
<dbReference type="InterPro" id="IPR002125">
    <property type="entry name" value="CMP_dCMP_dom"/>
</dbReference>
<dbReference type="Gene3D" id="3.40.140.10">
    <property type="entry name" value="Cytidine Deaminase, domain 2"/>
    <property type="match status" value="1"/>
</dbReference>
<keyword evidence="12" id="KW-0378">Hydrolase</keyword>
<sequence length="352" mass="39001">MQISRAFDEMFMQHALTLATKGWGRTGINPFVGAVVVKNGRIIGQGYHRKIGEAHAEVIALAEAGIRARNSDLYVNLEPCCVHGYTPPCVNALIASKIKRVVVAAKDPNPAVNGKGIMALRQHGIEVVEHVLVTQACELNRWYGKYIVTKMPYVILKIAVTENMKISGFSTKYITSEDSLRYVHALRSQVGAVLIGINTLLTDNPLLTDRLVRRHNPARIVIDPHLEIPLDANFLLPTARRIIITKPDNTPTKMDALRELGVELVCLDADHYPTRELLVNIGLLKIGSLLVEGGGETFTCFLKEKNYDELYLFVAPTSAPKGIEINLDQAIFTGKAPEKIGEDSLYHVYRNN</sequence>
<comment type="similarity">
    <text evidence="5 12">In the C-terminal section; belongs to the HTP reductase family.</text>
</comment>
<feature type="binding site" evidence="14">
    <location>
        <position position="187"/>
    </location>
    <ligand>
        <name>substrate</name>
    </ligand>
</feature>
<dbReference type="PANTHER" id="PTHR38011">
    <property type="entry name" value="DIHYDROFOLATE REDUCTASE FAMILY PROTEIN (AFU_ORTHOLOGUE AFUA_8G06820)"/>
    <property type="match status" value="1"/>
</dbReference>
<evidence type="ECO:0000256" key="11">
    <source>
        <dbReference type="ARBA" id="ARBA00023268"/>
    </source>
</evidence>
<dbReference type="CDD" id="cd01284">
    <property type="entry name" value="Riboflavin_deaminase-reductase"/>
    <property type="match status" value="1"/>
</dbReference>
<evidence type="ECO:0000256" key="14">
    <source>
        <dbReference type="PIRSR" id="PIRSR006769-2"/>
    </source>
</evidence>
<protein>
    <recommendedName>
        <fullName evidence="12">Riboflavin biosynthesis protein RibD</fullName>
    </recommendedName>
    <domain>
        <recommendedName>
            <fullName evidence="12">Diaminohydroxyphosphoribosylaminopyrimidine deaminase</fullName>
            <shortName evidence="12">DRAP deaminase</shortName>
            <ecNumber evidence="12">3.5.4.26</ecNumber>
        </recommendedName>
        <alternativeName>
            <fullName evidence="12">Riboflavin-specific deaminase</fullName>
        </alternativeName>
    </domain>
    <domain>
        <recommendedName>
            <fullName evidence="12">5-amino-6-(5-phosphoribosylamino)uracil reductase</fullName>
            <ecNumber evidence="12">1.1.1.193</ecNumber>
        </recommendedName>
        <alternativeName>
            <fullName evidence="12">HTP reductase</fullName>
        </alternativeName>
    </domain>
</protein>
<keyword evidence="6 12" id="KW-0686">Riboflavin biosynthesis</keyword>
<keyword evidence="10 12" id="KW-0560">Oxidoreductase</keyword>
<accession>A0A0S8JXD3</accession>
<dbReference type="InterPro" id="IPR002734">
    <property type="entry name" value="RibDG_C"/>
</dbReference>
<evidence type="ECO:0000256" key="13">
    <source>
        <dbReference type="PIRSR" id="PIRSR006769-1"/>
    </source>
</evidence>
<dbReference type="GO" id="GO:0009231">
    <property type="term" value="P:riboflavin biosynthetic process"/>
    <property type="evidence" value="ECO:0007669"/>
    <property type="project" value="UniProtKB-UniPathway"/>
</dbReference>
<evidence type="ECO:0000256" key="1">
    <source>
        <dbReference type="ARBA" id="ARBA00002151"/>
    </source>
</evidence>
<dbReference type="InterPro" id="IPR024072">
    <property type="entry name" value="DHFR-like_dom_sf"/>
</dbReference>
<proteinExistence type="inferred from homology"/>
<evidence type="ECO:0000313" key="17">
    <source>
        <dbReference type="EMBL" id="KPL14303.1"/>
    </source>
</evidence>
<feature type="binding site" evidence="14">
    <location>
        <position position="210"/>
    </location>
    <ligand>
        <name>substrate</name>
    </ligand>
</feature>
<keyword evidence="8 12" id="KW-0862">Zinc</keyword>
<dbReference type="Gene3D" id="3.40.430.10">
    <property type="entry name" value="Dihydrofolate Reductase, subunit A"/>
    <property type="match status" value="1"/>
</dbReference>
<dbReference type="PROSITE" id="PS00903">
    <property type="entry name" value="CYT_DCMP_DEAMINASES_1"/>
    <property type="match status" value="1"/>
</dbReference>
<comment type="caution">
    <text evidence="17">The sequence shown here is derived from an EMBL/GenBank/DDBJ whole genome shotgun (WGS) entry which is preliminary data.</text>
</comment>
<dbReference type="EC" id="1.1.1.193" evidence="12"/>
<evidence type="ECO:0000256" key="3">
    <source>
        <dbReference type="ARBA" id="ARBA00004910"/>
    </source>
</evidence>
<reference evidence="17 18" key="1">
    <citation type="journal article" date="2015" name="Microbiome">
        <title>Genomic resolution of linkages in carbon, nitrogen, and sulfur cycling among widespread estuary sediment bacteria.</title>
        <authorList>
            <person name="Baker B.J."/>
            <person name="Lazar C.S."/>
            <person name="Teske A.P."/>
            <person name="Dick G.J."/>
        </authorList>
    </citation>
    <scope>NUCLEOTIDE SEQUENCE [LARGE SCALE GENOMIC DNA]</scope>
    <source>
        <strain evidence="17">SM1_77</strain>
    </source>
</reference>
<dbReference type="Proteomes" id="UP000050975">
    <property type="component" value="Unassembled WGS sequence"/>
</dbReference>
<feature type="binding site" evidence="15">
    <location>
        <position position="55"/>
    </location>
    <ligand>
        <name>Zn(2+)</name>
        <dbReference type="ChEBI" id="CHEBI:29105"/>
        <note>catalytic</note>
    </ligand>
</feature>
<dbReference type="NCBIfam" id="TIGR00326">
    <property type="entry name" value="eubact_ribD"/>
    <property type="match status" value="1"/>
</dbReference>
<feature type="binding site" evidence="14">
    <location>
        <position position="203"/>
    </location>
    <ligand>
        <name>substrate</name>
    </ligand>
</feature>
<evidence type="ECO:0000256" key="8">
    <source>
        <dbReference type="ARBA" id="ARBA00022833"/>
    </source>
</evidence>
<evidence type="ECO:0000256" key="9">
    <source>
        <dbReference type="ARBA" id="ARBA00022857"/>
    </source>
</evidence>
<comment type="similarity">
    <text evidence="4 12">In the N-terminal section; belongs to the cytidine and deoxycytidylate deaminase family.</text>
</comment>
<feature type="binding site" evidence="14">
    <location>
        <position position="199"/>
    </location>
    <ligand>
        <name>NADP(+)</name>
        <dbReference type="ChEBI" id="CHEBI:58349"/>
    </ligand>
</feature>
<evidence type="ECO:0000256" key="10">
    <source>
        <dbReference type="ARBA" id="ARBA00023002"/>
    </source>
</evidence>
<gene>
    <name evidence="17" type="ORF">AMJ74_03635</name>
</gene>
<evidence type="ECO:0000256" key="7">
    <source>
        <dbReference type="ARBA" id="ARBA00022723"/>
    </source>
</evidence>
<dbReference type="Pfam" id="PF01872">
    <property type="entry name" value="RibD_C"/>
    <property type="match status" value="1"/>
</dbReference>
<feature type="binding site" evidence="14">
    <location>
        <position position="159"/>
    </location>
    <ligand>
        <name>NADP(+)</name>
        <dbReference type="ChEBI" id="CHEBI:58349"/>
    </ligand>
</feature>
<dbReference type="PROSITE" id="PS51747">
    <property type="entry name" value="CYT_DCMP_DEAMINASES_2"/>
    <property type="match status" value="1"/>
</dbReference>
<keyword evidence="7 12" id="KW-0479">Metal-binding</keyword>
<comment type="function">
    <text evidence="1 12">Converts 2,5-diamino-6-(ribosylamino)-4(3h)-pyrimidinone 5'-phosphate into 5-amino-6-(ribosylamino)-2,4(1h,3h)-pyrimidinedione 5'-phosphate.</text>
</comment>
<evidence type="ECO:0000256" key="5">
    <source>
        <dbReference type="ARBA" id="ARBA00007417"/>
    </source>
</evidence>
<evidence type="ECO:0000313" key="18">
    <source>
        <dbReference type="Proteomes" id="UP000050975"/>
    </source>
</evidence>
<organism evidence="17 18">
    <name type="scientific">candidate division WOR_3 bacterium SM1_77</name>
    <dbReference type="NCBI Taxonomy" id="1703778"/>
    <lineage>
        <taxon>Bacteria</taxon>
        <taxon>Bacteria division WOR-3</taxon>
    </lineage>
</organism>